<proteinExistence type="predicted"/>
<dbReference type="InterPro" id="IPR013022">
    <property type="entry name" value="Xyl_isomerase-like_TIM-brl"/>
</dbReference>
<protein>
    <submittedName>
        <fullName evidence="2">Sugar phosphate isomerase/epimerase family protein</fullName>
    </submittedName>
</protein>
<dbReference type="PANTHER" id="PTHR12110:SF41">
    <property type="entry name" value="INOSOSE DEHYDRATASE"/>
    <property type="match status" value="1"/>
</dbReference>
<dbReference type="Pfam" id="PF01261">
    <property type="entry name" value="AP_endonuc_2"/>
    <property type="match status" value="1"/>
</dbReference>
<organism evidence="2 3">
    <name type="scientific">Parapedobacter deserti</name>
    <dbReference type="NCBI Taxonomy" id="1912957"/>
    <lineage>
        <taxon>Bacteria</taxon>
        <taxon>Pseudomonadati</taxon>
        <taxon>Bacteroidota</taxon>
        <taxon>Sphingobacteriia</taxon>
        <taxon>Sphingobacteriales</taxon>
        <taxon>Sphingobacteriaceae</taxon>
        <taxon>Parapedobacter</taxon>
    </lineage>
</organism>
<dbReference type="RefSeq" id="WP_379023454.1">
    <property type="nucleotide sequence ID" value="NZ_JBHRTA010000038.1"/>
</dbReference>
<dbReference type="GO" id="GO:0016853">
    <property type="term" value="F:isomerase activity"/>
    <property type="evidence" value="ECO:0007669"/>
    <property type="project" value="UniProtKB-KW"/>
</dbReference>
<dbReference type="Gene3D" id="3.20.20.150">
    <property type="entry name" value="Divalent-metal-dependent TIM barrel enzymes"/>
    <property type="match status" value="1"/>
</dbReference>
<dbReference type="PANTHER" id="PTHR12110">
    <property type="entry name" value="HYDROXYPYRUVATE ISOMERASE"/>
    <property type="match status" value="1"/>
</dbReference>
<sequence>MALNVKLGVSTWLWTSPFRTEEAGALFEKIAKLGYHSVEIAVEDPNLVDTQRLKSVLSANNLEPIICGAFGPTRDLTSDDINLQRTGMVYIEECLRIGEALSSRFVAGPMYSAVGKARMVPPEQRAIEWERAVRNLRTVCERAADRGLEIALEPLNRFESDLINNADDVLRLIDDIGHPAAKICLDMFHMNIEEPDPETAIRKAGERLIHMQVSENYRGTPGTGNANWDAYYRGLAAIGYANTVSVESFTPENKELAGAVCIWRNLAEDQDTFARDGHAFLNEWIKGAEGTPPSVSA</sequence>
<dbReference type="InterPro" id="IPR050312">
    <property type="entry name" value="IolE/XylAMocC-like"/>
</dbReference>
<dbReference type="SUPFAM" id="SSF51658">
    <property type="entry name" value="Xylose isomerase-like"/>
    <property type="match status" value="1"/>
</dbReference>
<name>A0ABV7JR90_9SPHI</name>
<keyword evidence="3" id="KW-1185">Reference proteome</keyword>
<dbReference type="Proteomes" id="UP001595526">
    <property type="component" value="Unassembled WGS sequence"/>
</dbReference>
<keyword evidence="2" id="KW-0413">Isomerase</keyword>
<dbReference type="InterPro" id="IPR036237">
    <property type="entry name" value="Xyl_isomerase-like_sf"/>
</dbReference>
<evidence type="ECO:0000313" key="3">
    <source>
        <dbReference type="Proteomes" id="UP001595526"/>
    </source>
</evidence>
<comment type="caution">
    <text evidence="2">The sequence shown here is derived from an EMBL/GenBank/DDBJ whole genome shotgun (WGS) entry which is preliminary data.</text>
</comment>
<accession>A0ABV7JR90</accession>
<dbReference type="EMBL" id="JBHRTA010000038">
    <property type="protein sequence ID" value="MFC3198621.1"/>
    <property type="molecule type" value="Genomic_DNA"/>
</dbReference>
<gene>
    <name evidence="2" type="ORF">ACFOET_13430</name>
</gene>
<evidence type="ECO:0000313" key="2">
    <source>
        <dbReference type="EMBL" id="MFC3198621.1"/>
    </source>
</evidence>
<reference evidence="3" key="1">
    <citation type="journal article" date="2019" name="Int. J. Syst. Evol. Microbiol.">
        <title>The Global Catalogue of Microorganisms (GCM) 10K type strain sequencing project: providing services to taxonomists for standard genome sequencing and annotation.</title>
        <authorList>
            <consortium name="The Broad Institute Genomics Platform"/>
            <consortium name="The Broad Institute Genome Sequencing Center for Infectious Disease"/>
            <person name="Wu L."/>
            <person name="Ma J."/>
        </authorList>
    </citation>
    <scope>NUCLEOTIDE SEQUENCE [LARGE SCALE GENOMIC DNA]</scope>
    <source>
        <strain evidence="3">KCTC 52416</strain>
    </source>
</reference>
<evidence type="ECO:0000259" key="1">
    <source>
        <dbReference type="Pfam" id="PF01261"/>
    </source>
</evidence>
<feature type="domain" description="Xylose isomerase-like TIM barrel" evidence="1">
    <location>
        <begin position="27"/>
        <end position="253"/>
    </location>
</feature>